<keyword evidence="4" id="KW-1003">Cell membrane</keyword>
<comment type="similarity">
    <text evidence="2">Belongs to the sodium:galactoside symporter (TC 2.A.2) family.</text>
</comment>
<evidence type="ECO:0000256" key="7">
    <source>
        <dbReference type="ARBA" id="ARBA00023136"/>
    </source>
</evidence>
<evidence type="ECO:0000256" key="4">
    <source>
        <dbReference type="ARBA" id="ARBA00022475"/>
    </source>
</evidence>
<dbReference type="Gene3D" id="1.20.1250.20">
    <property type="entry name" value="MFS general substrate transporter like domains"/>
    <property type="match status" value="1"/>
</dbReference>
<keyword evidence="11" id="KW-1185">Reference proteome</keyword>
<feature type="transmembrane region" description="Helical" evidence="9">
    <location>
        <begin position="184"/>
        <end position="202"/>
    </location>
</feature>
<dbReference type="InterPro" id="IPR018043">
    <property type="entry name" value="Na/Gal_symport_CS"/>
</dbReference>
<feature type="transmembrane region" description="Helical" evidence="9">
    <location>
        <begin position="363"/>
        <end position="383"/>
    </location>
</feature>
<dbReference type="PROSITE" id="PS00872">
    <property type="entry name" value="NA_GALACTOSIDE_SYMP"/>
    <property type="match status" value="1"/>
</dbReference>
<dbReference type="EMBL" id="JBIGIA010000006">
    <property type="protein sequence ID" value="MFG6456972.1"/>
    <property type="molecule type" value="Genomic_DNA"/>
</dbReference>
<dbReference type="InterPro" id="IPR036259">
    <property type="entry name" value="MFS_trans_sf"/>
</dbReference>
<organism evidence="10 11">
    <name type="scientific">Pelomonas nitida</name>
    <dbReference type="NCBI Taxonomy" id="3299027"/>
    <lineage>
        <taxon>Bacteria</taxon>
        <taxon>Pseudomonadati</taxon>
        <taxon>Pseudomonadota</taxon>
        <taxon>Betaproteobacteria</taxon>
        <taxon>Burkholderiales</taxon>
        <taxon>Sphaerotilaceae</taxon>
        <taxon>Roseateles</taxon>
    </lineage>
</organism>
<dbReference type="PANTHER" id="PTHR11328">
    <property type="entry name" value="MAJOR FACILITATOR SUPERFAMILY DOMAIN-CONTAINING PROTEIN"/>
    <property type="match status" value="1"/>
</dbReference>
<proteinExistence type="inferred from homology"/>
<feature type="transmembrane region" description="Helical" evidence="9">
    <location>
        <begin position="338"/>
        <end position="357"/>
    </location>
</feature>
<feature type="transmembrane region" description="Helical" evidence="9">
    <location>
        <begin position="214"/>
        <end position="235"/>
    </location>
</feature>
<evidence type="ECO:0000256" key="8">
    <source>
        <dbReference type="SAM" id="MobiDB-lite"/>
    </source>
</evidence>
<name>A0ABW7G4V6_9BURK</name>
<feature type="region of interest" description="Disordered" evidence="8">
    <location>
        <begin position="1"/>
        <end position="29"/>
    </location>
</feature>
<dbReference type="RefSeq" id="WP_394487790.1">
    <property type="nucleotide sequence ID" value="NZ_JBIGIA010000006.1"/>
</dbReference>
<evidence type="ECO:0000256" key="3">
    <source>
        <dbReference type="ARBA" id="ARBA00022448"/>
    </source>
</evidence>
<evidence type="ECO:0000256" key="6">
    <source>
        <dbReference type="ARBA" id="ARBA00022989"/>
    </source>
</evidence>
<evidence type="ECO:0000313" key="10">
    <source>
        <dbReference type="EMBL" id="MFG6456972.1"/>
    </source>
</evidence>
<keyword evidence="7 9" id="KW-0472">Membrane</keyword>
<dbReference type="InterPro" id="IPR039672">
    <property type="entry name" value="MFS_2"/>
</dbReference>
<dbReference type="Pfam" id="PF13347">
    <property type="entry name" value="MFS_2"/>
    <property type="match status" value="1"/>
</dbReference>
<sequence>MIADRDGAAAPLAHRVASPAAAPSSTGRADRVPAAQKIGFGLGSFMDMWGHWLYQSMAFHVFNVFLGVAPGLISTVIFLKIGVDAVSDALFGWLSDNTRTRWGRRRPFILVGGVLAGIGLPLMFAVGRGWSEQQYFVFMLVSTCLYVPAMSCFNMPWNSLGAEMTPDYHERTRVMSVKNAIQKIPELAMFVAAQFTTLAWFNDASGKPDILFGAQVYTSILGAIMVVLAVVIFLLTRERYYGSVVARGPQRVSFKDTLYRTLRNKPFRQMLGTMLAYNMATSMVGLLGYYATVYYVCGGNIVEATRWNSLMGMAGLVCGLAGIAFAARVARRWGKRNALQVTLVLGVFAFVGDWFFYNPALPWLQLLASGGVAFIGAGFWTIYGSAMADVIDDDELGSGQRREGSFAACGSWISKVGLALGNGASGWVLMFTGFDAKLPVQGEQALLLIRVFLSGIPICGLLVALYLVSRYVLTEQRMREIRTELEARRGTV</sequence>
<evidence type="ECO:0000256" key="9">
    <source>
        <dbReference type="SAM" id="Phobius"/>
    </source>
</evidence>
<feature type="transmembrane region" description="Helical" evidence="9">
    <location>
        <begin position="404"/>
        <end position="427"/>
    </location>
</feature>
<dbReference type="SUPFAM" id="SSF103473">
    <property type="entry name" value="MFS general substrate transporter"/>
    <property type="match status" value="1"/>
</dbReference>
<feature type="transmembrane region" description="Helical" evidence="9">
    <location>
        <begin position="108"/>
        <end position="130"/>
    </location>
</feature>
<gene>
    <name evidence="10" type="ORF">ACG00X_09020</name>
</gene>
<keyword evidence="5 9" id="KW-0812">Transmembrane</keyword>
<dbReference type="Proteomes" id="UP001606305">
    <property type="component" value="Unassembled WGS sequence"/>
</dbReference>
<evidence type="ECO:0000256" key="5">
    <source>
        <dbReference type="ARBA" id="ARBA00022692"/>
    </source>
</evidence>
<keyword evidence="3" id="KW-0813">Transport</keyword>
<accession>A0ABW7G4V6</accession>
<evidence type="ECO:0000313" key="11">
    <source>
        <dbReference type="Proteomes" id="UP001606305"/>
    </source>
</evidence>
<dbReference type="PANTHER" id="PTHR11328:SF24">
    <property type="entry name" value="MAJOR FACILITATOR SUPERFAMILY (MFS) PROFILE DOMAIN-CONTAINING PROTEIN"/>
    <property type="match status" value="1"/>
</dbReference>
<feature type="transmembrane region" description="Helical" evidence="9">
    <location>
        <begin position="447"/>
        <end position="468"/>
    </location>
</feature>
<comment type="subcellular location">
    <subcellularLocation>
        <location evidence="1">Cell membrane</location>
        <topology evidence="1">Multi-pass membrane protein</topology>
    </subcellularLocation>
</comment>
<feature type="transmembrane region" description="Helical" evidence="9">
    <location>
        <begin position="136"/>
        <end position="157"/>
    </location>
</feature>
<protein>
    <submittedName>
        <fullName evidence="10">MFS transporter</fullName>
    </submittedName>
</protein>
<feature type="transmembrane region" description="Helical" evidence="9">
    <location>
        <begin position="307"/>
        <end position="326"/>
    </location>
</feature>
<comment type="caution">
    <text evidence="10">The sequence shown here is derived from an EMBL/GenBank/DDBJ whole genome shotgun (WGS) entry which is preliminary data.</text>
</comment>
<reference evidence="10 11" key="1">
    <citation type="submission" date="2024-09" db="EMBL/GenBank/DDBJ databases">
        <title>Novel species of the genus Pelomonas and Roseateles isolated from streams.</title>
        <authorList>
            <person name="Lu H."/>
        </authorList>
    </citation>
    <scope>NUCLEOTIDE SEQUENCE [LARGE SCALE GENOMIC DNA]</scope>
    <source>
        <strain evidence="10 11">BYS96W</strain>
    </source>
</reference>
<feature type="transmembrane region" description="Helical" evidence="9">
    <location>
        <begin position="275"/>
        <end position="295"/>
    </location>
</feature>
<feature type="transmembrane region" description="Helical" evidence="9">
    <location>
        <begin position="57"/>
        <end position="79"/>
    </location>
</feature>
<keyword evidence="6 9" id="KW-1133">Transmembrane helix</keyword>
<evidence type="ECO:0000256" key="1">
    <source>
        <dbReference type="ARBA" id="ARBA00004651"/>
    </source>
</evidence>
<evidence type="ECO:0000256" key="2">
    <source>
        <dbReference type="ARBA" id="ARBA00009617"/>
    </source>
</evidence>